<accession>A0A704VZD3</accession>
<name>A0A704VZD3_SALTM</name>
<proteinExistence type="predicted"/>
<feature type="coiled-coil region" evidence="1">
    <location>
        <begin position="96"/>
        <end position="123"/>
    </location>
</feature>
<dbReference type="EMBL" id="DAAMUS010000348">
    <property type="protein sequence ID" value="HAC8263070.1"/>
    <property type="molecule type" value="Genomic_DNA"/>
</dbReference>
<sequence length="168" mass="18449">TGKCYLVGLAVTDDPASLGTEYLEFCRTAKHNPLNRFKLSPENLISVATPVELEFEDLPETVFTALTEKVKSIFGRKQASDDARLNDVHEAVTAVAEHVQEKLSATEQRLAEMETAFSALKQEVTDRADETSQAFSRLKNSLDHTESLTQQRRSKATGGGGDALMTNC</sequence>
<feature type="region of interest" description="Disordered" evidence="2">
    <location>
        <begin position="139"/>
        <end position="168"/>
    </location>
</feature>
<dbReference type="AlphaFoldDB" id="A0A704VZD3"/>
<evidence type="ECO:0000313" key="3">
    <source>
        <dbReference type="EMBL" id="HAC8263070.1"/>
    </source>
</evidence>
<comment type="caution">
    <text evidence="3">The sequence shown here is derived from an EMBL/GenBank/DDBJ whole genome shotgun (WGS) entry which is preliminary data.</text>
</comment>
<protein>
    <submittedName>
        <fullName evidence="3">GPO family capsid scaffolding protein</fullName>
    </submittedName>
</protein>
<evidence type="ECO:0000256" key="2">
    <source>
        <dbReference type="SAM" id="MobiDB-lite"/>
    </source>
</evidence>
<dbReference type="InterPro" id="IPR009228">
    <property type="entry name" value="Capsid_scaffold_GpO"/>
</dbReference>
<feature type="non-terminal residue" evidence="3">
    <location>
        <position position="1"/>
    </location>
</feature>
<dbReference type="Pfam" id="PF05929">
    <property type="entry name" value="Phage_GPO"/>
    <property type="match status" value="1"/>
</dbReference>
<gene>
    <name evidence="3" type="ORF">G0G84_24610</name>
</gene>
<dbReference type="Gene3D" id="3.90.20.10">
    <property type="match status" value="1"/>
</dbReference>
<organism evidence="3">
    <name type="scientific">Salmonella typhimurium</name>
    <dbReference type="NCBI Taxonomy" id="90371"/>
    <lineage>
        <taxon>Bacteria</taxon>
        <taxon>Pseudomonadati</taxon>
        <taxon>Pseudomonadota</taxon>
        <taxon>Gammaproteobacteria</taxon>
        <taxon>Enterobacterales</taxon>
        <taxon>Enterobacteriaceae</taxon>
        <taxon>Salmonella</taxon>
    </lineage>
</organism>
<reference evidence="3" key="1">
    <citation type="journal article" date="2018" name="Genome Biol.">
        <title>SKESA: strategic k-mer extension for scrupulous assemblies.</title>
        <authorList>
            <person name="Souvorov A."/>
            <person name="Agarwala R."/>
            <person name="Lipman D.J."/>
        </authorList>
    </citation>
    <scope>NUCLEOTIDE SEQUENCE</scope>
    <source>
        <strain evidence="3">STM5922</strain>
    </source>
</reference>
<keyword evidence="1" id="KW-0175">Coiled coil</keyword>
<reference evidence="3" key="2">
    <citation type="submission" date="2018-12" db="EMBL/GenBank/DDBJ databases">
        <authorList>
            <consortium name="NCBI Pathogen Detection Project"/>
        </authorList>
    </citation>
    <scope>NUCLEOTIDE SEQUENCE</scope>
    <source>
        <strain evidence="3">STM5922</strain>
    </source>
</reference>
<evidence type="ECO:0000256" key="1">
    <source>
        <dbReference type="SAM" id="Coils"/>
    </source>
</evidence>